<dbReference type="InterPro" id="IPR051675">
    <property type="entry name" value="Endo/Exo/Phosphatase_dom_1"/>
</dbReference>
<evidence type="ECO:0000313" key="5">
    <source>
        <dbReference type="Proteomes" id="UP000306980"/>
    </source>
</evidence>
<dbReference type="PANTHER" id="PTHR21180:SF32">
    <property type="entry name" value="ENDONUCLEASE_EXONUCLEASE_PHOSPHATASE FAMILY DOMAIN-CONTAINING PROTEIN 1"/>
    <property type="match status" value="1"/>
</dbReference>
<dbReference type="EMBL" id="VCIA01000001">
    <property type="protein sequence ID" value="TMN21018.1"/>
    <property type="molecule type" value="Genomic_DNA"/>
</dbReference>
<protein>
    <submittedName>
        <fullName evidence="4">ComEA family DNA-binding protein</fullName>
    </submittedName>
</protein>
<dbReference type="GO" id="GO:0015628">
    <property type="term" value="P:protein secretion by the type II secretion system"/>
    <property type="evidence" value="ECO:0007669"/>
    <property type="project" value="TreeGrafter"/>
</dbReference>
<sequence>MFYLLKKYLFPIILVLIVGIFLFWNNDSSDEAILEKESTNPNLKADSPDDSKVKQQPTEVMVDVKGEVVAPGVYETAADARVHDVIQMAGGFKKNADQTTVNLAQKVQDEMVIMVPAIAENATPSSVTSKTGTKKVRINYADQAEIEELNGIGPSKAQAVIQYREENGLFKDTEDLLDVSGIGEKTLEALKEEIQIP</sequence>
<dbReference type="InterPro" id="IPR004509">
    <property type="entry name" value="Competence_ComEA_HhH"/>
</dbReference>
<keyword evidence="2" id="KW-0472">Membrane</keyword>
<dbReference type="SMART" id="SM00278">
    <property type="entry name" value="HhH1"/>
    <property type="match status" value="2"/>
</dbReference>
<keyword evidence="2" id="KW-1133">Transmembrane helix</keyword>
<comment type="caution">
    <text evidence="4">The sequence shown here is derived from an EMBL/GenBank/DDBJ whole genome shotgun (WGS) entry which is preliminary data.</text>
</comment>
<gene>
    <name evidence="4" type="ORF">FFL34_02025</name>
</gene>
<accession>A0A5S3QGP7</accession>
<feature type="domain" description="Helix-hairpin-helix DNA-binding motif class 1" evidence="3">
    <location>
        <begin position="174"/>
        <end position="193"/>
    </location>
</feature>
<evidence type="ECO:0000259" key="3">
    <source>
        <dbReference type="SMART" id="SM00278"/>
    </source>
</evidence>
<dbReference type="SUPFAM" id="SSF47781">
    <property type="entry name" value="RuvA domain 2-like"/>
    <property type="match status" value="1"/>
</dbReference>
<evidence type="ECO:0000256" key="2">
    <source>
        <dbReference type="SAM" id="Phobius"/>
    </source>
</evidence>
<feature type="region of interest" description="Disordered" evidence="1">
    <location>
        <begin position="37"/>
        <end position="57"/>
    </location>
</feature>
<name>A0A5S3QGP7_9BACI</name>
<dbReference type="Pfam" id="PF12836">
    <property type="entry name" value="HHH_3"/>
    <property type="match status" value="1"/>
</dbReference>
<dbReference type="GO" id="GO:0006281">
    <property type="term" value="P:DNA repair"/>
    <property type="evidence" value="ECO:0007669"/>
    <property type="project" value="InterPro"/>
</dbReference>
<dbReference type="Pfam" id="PF10531">
    <property type="entry name" value="SLBB"/>
    <property type="match status" value="1"/>
</dbReference>
<evidence type="ECO:0000313" key="4">
    <source>
        <dbReference type="EMBL" id="TMN21018.1"/>
    </source>
</evidence>
<proteinExistence type="predicted"/>
<dbReference type="NCBIfam" id="TIGR00426">
    <property type="entry name" value="competence protein ComEA helix-hairpin-helix repeat region"/>
    <property type="match status" value="1"/>
</dbReference>
<keyword evidence="4" id="KW-0238">DNA-binding</keyword>
<organism evidence="4 5">
    <name type="scientific">Lentibacillus cibarius</name>
    <dbReference type="NCBI Taxonomy" id="2583219"/>
    <lineage>
        <taxon>Bacteria</taxon>
        <taxon>Bacillati</taxon>
        <taxon>Bacillota</taxon>
        <taxon>Bacilli</taxon>
        <taxon>Bacillales</taxon>
        <taxon>Bacillaceae</taxon>
        <taxon>Lentibacillus</taxon>
    </lineage>
</organism>
<dbReference type="InterPro" id="IPR019554">
    <property type="entry name" value="Soluble_ligand-bd"/>
</dbReference>
<keyword evidence="2" id="KW-0812">Transmembrane</keyword>
<evidence type="ECO:0000256" key="1">
    <source>
        <dbReference type="SAM" id="MobiDB-lite"/>
    </source>
</evidence>
<feature type="transmembrane region" description="Helical" evidence="2">
    <location>
        <begin position="7"/>
        <end position="24"/>
    </location>
</feature>
<dbReference type="Gene3D" id="1.10.150.280">
    <property type="entry name" value="AF1531-like domain"/>
    <property type="match status" value="1"/>
</dbReference>
<reference evidence="4 5" key="1">
    <citation type="submission" date="2019-05" db="EMBL/GenBank/DDBJ databases">
        <title>Genomic analysis of Lentibacillus sp. NKC220-2.</title>
        <authorList>
            <person name="Oh Y.J."/>
        </authorList>
    </citation>
    <scope>NUCLEOTIDE SEQUENCE [LARGE SCALE GENOMIC DNA]</scope>
    <source>
        <strain evidence="4 5">NKC220-2</strain>
    </source>
</reference>
<feature type="domain" description="Helix-hairpin-helix DNA-binding motif class 1" evidence="3">
    <location>
        <begin position="144"/>
        <end position="163"/>
    </location>
</feature>
<dbReference type="InterPro" id="IPR010994">
    <property type="entry name" value="RuvA_2-like"/>
</dbReference>
<dbReference type="OrthoDB" id="9790239at2"/>
<dbReference type="Proteomes" id="UP000306980">
    <property type="component" value="Unassembled WGS sequence"/>
</dbReference>
<dbReference type="RefSeq" id="WP_138600876.1">
    <property type="nucleotide sequence ID" value="NZ_VCIA01000001.1"/>
</dbReference>
<dbReference type="InterPro" id="IPR003583">
    <property type="entry name" value="Hlx-hairpin-Hlx_DNA-bd_motif"/>
</dbReference>
<dbReference type="PANTHER" id="PTHR21180">
    <property type="entry name" value="ENDONUCLEASE/EXONUCLEASE/PHOSPHATASE FAMILY DOMAIN-CONTAINING PROTEIN 1"/>
    <property type="match status" value="1"/>
</dbReference>
<dbReference type="AlphaFoldDB" id="A0A5S3QGP7"/>
<dbReference type="GO" id="GO:0003677">
    <property type="term" value="F:DNA binding"/>
    <property type="evidence" value="ECO:0007669"/>
    <property type="project" value="UniProtKB-KW"/>
</dbReference>
<dbReference type="GO" id="GO:0015627">
    <property type="term" value="C:type II protein secretion system complex"/>
    <property type="evidence" value="ECO:0007669"/>
    <property type="project" value="TreeGrafter"/>
</dbReference>